<feature type="region of interest" description="Disordered" evidence="2">
    <location>
        <begin position="30"/>
        <end position="58"/>
    </location>
</feature>
<dbReference type="Proteomes" id="UP000095751">
    <property type="component" value="Unassembled WGS sequence"/>
</dbReference>
<dbReference type="KEGG" id="fcy:FRACYDRAFT_152761"/>
<accession>A0A1E7FPH7</accession>
<evidence type="ECO:0000256" key="1">
    <source>
        <dbReference type="ARBA" id="ARBA00006678"/>
    </source>
</evidence>
<dbReference type="InterPro" id="IPR036345">
    <property type="entry name" value="ExoRNase_PH_dom2_sf"/>
</dbReference>
<dbReference type="InterPro" id="IPR027408">
    <property type="entry name" value="PNPase/RNase_PH_dom_sf"/>
</dbReference>
<dbReference type="InterPro" id="IPR001247">
    <property type="entry name" value="ExoRNase_PH_dom1"/>
</dbReference>
<gene>
    <name evidence="4" type="ORF">FRACYDRAFT_152761</name>
</gene>
<dbReference type="GO" id="GO:0071051">
    <property type="term" value="P:poly(A)-dependent snoRNA 3'-end processing"/>
    <property type="evidence" value="ECO:0007669"/>
    <property type="project" value="TreeGrafter"/>
</dbReference>
<dbReference type="InterPro" id="IPR020568">
    <property type="entry name" value="Ribosomal_Su5_D2-typ_SF"/>
</dbReference>
<evidence type="ECO:0000313" key="4">
    <source>
        <dbReference type="EMBL" id="OEU20047.1"/>
    </source>
</evidence>
<evidence type="ECO:0000256" key="2">
    <source>
        <dbReference type="SAM" id="MobiDB-lite"/>
    </source>
</evidence>
<dbReference type="GO" id="GO:0034475">
    <property type="term" value="P:U4 snRNA 3'-end processing"/>
    <property type="evidence" value="ECO:0007669"/>
    <property type="project" value="TreeGrafter"/>
</dbReference>
<dbReference type="EMBL" id="KV784355">
    <property type="protein sequence ID" value="OEU20047.1"/>
    <property type="molecule type" value="Genomic_DNA"/>
</dbReference>
<feature type="compositionally biased region" description="Low complexity" evidence="2">
    <location>
        <begin position="30"/>
        <end position="44"/>
    </location>
</feature>
<feature type="non-terminal residue" evidence="4">
    <location>
        <position position="223"/>
    </location>
</feature>
<feature type="domain" description="Exoribonuclease phosphorolytic" evidence="3">
    <location>
        <begin position="1"/>
        <end position="121"/>
    </location>
</feature>
<dbReference type="GO" id="GO:0071028">
    <property type="term" value="P:nuclear mRNA surveillance"/>
    <property type="evidence" value="ECO:0007669"/>
    <property type="project" value="TreeGrafter"/>
</dbReference>
<dbReference type="AlphaFoldDB" id="A0A1E7FPH7"/>
<keyword evidence="5" id="KW-1185">Reference proteome</keyword>
<organism evidence="4 5">
    <name type="scientific">Fragilariopsis cylindrus CCMP1102</name>
    <dbReference type="NCBI Taxonomy" id="635003"/>
    <lineage>
        <taxon>Eukaryota</taxon>
        <taxon>Sar</taxon>
        <taxon>Stramenopiles</taxon>
        <taxon>Ochrophyta</taxon>
        <taxon>Bacillariophyta</taxon>
        <taxon>Bacillariophyceae</taxon>
        <taxon>Bacillariophycidae</taxon>
        <taxon>Bacillariales</taxon>
        <taxon>Bacillariaceae</taxon>
        <taxon>Fragilariopsis</taxon>
    </lineage>
</organism>
<feature type="non-terminal residue" evidence="4">
    <location>
        <position position="1"/>
    </location>
</feature>
<dbReference type="Pfam" id="PF01138">
    <property type="entry name" value="RNase_PH"/>
    <property type="match status" value="1"/>
</dbReference>
<reference evidence="4 5" key="1">
    <citation type="submission" date="2016-09" db="EMBL/GenBank/DDBJ databases">
        <title>Extensive genetic diversity and differential bi-allelic expression allows diatom success in the polar Southern Ocean.</title>
        <authorList>
            <consortium name="DOE Joint Genome Institute"/>
            <person name="Mock T."/>
            <person name="Otillar R.P."/>
            <person name="Strauss J."/>
            <person name="Dupont C."/>
            <person name="Frickenhaus S."/>
            <person name="Maumus F."/>
            <person name="Mcmullan M."/>
            <person name="Sanges R."/>
            <person name="Schmutz J."/>
            <person name="Toseland A."/>
            <person name="Valas R."/>
            <person name="Veluchamy A."/>
            <person name="Ward B.J."/>
            <person name="Allen A."/>
            <person name="Barry K."/>
            <person name="Falciatore A."/>
            <person name="Ferrante M."/>
            <person name="Fortunato A.E."/>
            <person name="Gloeckner G."/>
            <person name="Gruber A."/>
            <person name="Hipkin R."/>
            <person name="Janech M."/>
            <person name="Kroth P."/>
            <person name="Leese F."/>
            <person name="Lindquist E."/>
            <person name="Lyon B.R."/>
            <person name="Martin J."/>
            <person name="Mayer C."/>
            <person name="Parker M."/>
            <person name="Quesneville H."/>
            <person name="Raymond J."/>
            <person name="Uhlig C."/>
            <person name="Valentin K.U."/>
            <person name="Worden A.Z."/>
            <person name="Armbrust E.V."/>
            <person name="Bowler C."/>
            <person name="Green B."/>
            <person name="Moulton V."/>
            <person name="Van Oosterhout C."/>
            <person name="Grigoriev I."/>
        </authorList>
    </citation>
    <scope>NUCLEOTIDE SEQUENCE [LARGE SCALE GENOMIC DNA]</scope>
    <source>
        <strain evidence="4 5">CCMP1102</strain>
    </source>
</reference>
<dbReference type="SUPFAM" id="SSF55666">
    <property type="entry name" value="Ribonuclease PH domain 2-like"/>
    <property type="match status" value="1"/>
</dbReference>
<dbReference type="PANTHER" id="PTHR11953">
    <property type="entry name" value="EXOSOME COMPLEX COMPONENT"/>
    <property type="match status" value="1"/>
</dbReference>
<dbReference type="GO" id="GO:0003723">
    <property type="term" value="F:RNA binding"/>
    <property type="evidence" value="ECO:0007669"/>
    <property type="project" value="TreeGrafter"/>
</dbReference>
<name>A0A1E7FPH7_9STRA</name>
<dbReference type="GO" id="GO:0000177">
    <property type="term" value="C:cytoplasmic exosome (RNase complex)"/>
    <property type="evidence" value="ECO:0007669"/>
    <property type="project" value="TreeGrafter"/>
</dbReference>
<dbReference type="SUPFAM" id="SSF54211">
    <property type="entry name" value="Ribosomal protein S5 domain 2-like"/>
    <property type="match status" value="1"/>
</dbReference>
<evidence type="ECO:0000259" key="3">
    <source>
        <dbReference type="Pfam" id="PF01138"/>
    </source>
</evidence>
<dbReference type="GO" id="GO:0000176">
    <property type="term" value="C:nuclear exosome (RNase complex)"/>
    <property type="evidence" value="ECO:0007669"/>
    <property type="project" value="TreeGrafter"/>
</dbReference>
<evidence type="ECO:0000313" key="5">
    <source>
        <dbReference type="Proteomes" id="UP000095751"/>
    </source>
</evidence>
<dbReference type="InParanoid" id="A0A1E7FPH7"/>
<dbReference type="OrthoDB" id="2504340at2759"/>
<dbReference type="Gene3D" id="3.30.230.70">
    <property type="entry name" value="GHMP Kinase, N-terminal domain"/>
    <property type="match status" value="1"/>
</dbReference>
<feature type="compositionally biased region" description="Polar residues" evidence="2">
    <location>
        <begin position="45"/>
        <end position="58"/>
    </location>
</feature>
<dbReference type="GO" id="GO:0016075">
    <property type="term" value="P:rRNA catabolic process"/>
    <property type="evidence" value="ECO:0007669"/>
    <property type="project" value="TreeGrafter"/>
</dbReference>
<protein>
    <recommendedName>
        <fullName evidence="3">Exoribonuclease phosphorolytic domain-containing protein</fullName>
    </recommendedName>
</protein>
<dbReference type="PANTHER" id="PTHR11953:SF0">
    <property type="entry name" value="EXOSOME COMPLEX COMPONENT RRP41"/>
    <property type="match status" value="1"/>
</dbReference>
<sequence length="223" mass="24334">VITRALGSSLVELGHTKVIAEVQIAAAATSSNNNNKSGSNCNEATTTNTTQQSAGKLNQEITLRESDLSRRLTASLLPVIILEKYPKCTIIVTTTVLQDDGSCLSAAITAASMALVDARVELRDVVTSCTVAVVENPNTNSNNKEEEEEEEDRWLYLADPTEREVTTTSTNVALICLAMTPNHKEVTLWSQSGRLSSDMASHAMELCRDGCRTMHKFMRESWI</sequence>
<proteinExistence type="inferred from homology"/>
<dbReference type="InterPro" id="IPR050080">
    <property type="entry name" value="RNase_PH"/>
</dbReference>
<comment type="similarity">
    <text evidence="1">Belongs to the RNase PH family.</text>
</comment>
<dbReference type="GO" id="GO:0005730">
    <property type="term" value="C:nucleolus"/>
    <property type="evidence" value="ECO:0007669"/>
    <property type="project" value="TreeGrafter"/>
</dbReference>